<evidence type="ECO:0000256" key="2">
    <source>
        <dbReference type="ARBA" id="ARBA00022723"/>
    </source>
</evidence>
<feature type="region of interest" description="Disordered" evidence="5">
    <location>
        <begin position="167"/>
        <end position="216"/>
    </location>
</feature>
<protein>
    <submittedName>
        <fullName evidence="6">RNAse P Rpr2/Rpp21/SNM1 subunit domain-containing protein</fullName>
    </submittedName>
</protein>
<dbReference type="GO" id="GO:0008033">
    <property type="term" value="P:tRNA processing"/>
    <property type="evidence" value="ECO:0007669"/>
    <property type="project" value="UniProtKB-KW"/>
</dbReference>
<comment type="similarity">
    <text evidence="4">Belongs to the eukaryotic/archaeal RNase P protein component 4 family.</text>
</comment>
<keyword evidence="3" id="KW-0862">Zinc</keyword>
<evidence type="ECO:0000313" key="7">
    <source>
        <dbReference type="Proteomes" id="UP001286456"/>
    </source>
</evidence>
<feature type="compositionally biased region" description="Polar residues" evidence="5">
    <location>
        <begin position="207"/>
        <end position="216"/>
    </location>
</feature>
<feature type="compositionally biased region" description="Polar residues" evidence="5">
    <location>
        <begin position="184"/>
        <end position="193"/>
    </location>
</feature>
<dbReference type="PANTHER" id="PTHR14742">
    <property type="entry name" value="RIBONUCLEASE P SUBUNIT P21"/>
    <property type="match status" value="1"/>
</dbReference>
<name>A0AAE0J2H3_9PEZI</name>
<evidence type="ECO:0000256" key="3">
    <source>
        <dbReference type="ARBA" id="ARBA00022833"/>
    </source>
</evidence>
<dbReference type="PANTHER" id="PTHR14742:SF0">
    <property type="entry name" value="RIBONUCLEASE P PROTEIN SUBUNIT P21"/>
    <property type="match status" value="1"/>
</dbReference>
<reference evidence="6" key="1">
    <citation type="journal article" date="2023" name="Mol. Phylogenet. Evol.">
        <title>Genome-scale phylogeny and comparative genomics of the fungal order Sordariales.</title>
        <authorList>
            <person name="Hensen N."/>
            <person name="Bonometti L."/>
            <person name="Westerberg I."/>
            <person name="Brannstrom I.O."/>
            <person name="Guillou S."/>
            <person name="Cros-Aarteil S."/>
            <person name="Calhoun S."/>
            <person name="Haridas S."/>
            <person name="Kuo A."/>
            <person name="Mondo S."/>
            <person name="Pangilinan J."/>
            <person name="Riley R."/>
            <person name="LaButti K."/>
            <person name="Andreopoulos B."/>
            <person name="Lipzen A."/>
            <person name="Chen C."/>
            <person name="Yan M."/>
            <person name="Daum C."/>
            <person name="Ng V."/>
            <person name="Clum A."/>
            <person name="Steindorff A."/>
            <person name="Ohm R.A."/>
            <person name="Martin F."/>
            <person name="Silar P."/>
            <person name="Natvig D.O."/>
            <person name="Lalanne C."/>
            <person name="Gautier V."/>
            <person name="Ament-Velasquez S.L."/>
            <person name="Kruys A."/>
            <person name="Hutchinson M.I."/>
            <person name="Powell A.J."/>
            <person name="Barry K."/>
            <person name="Miller A.N."/>
            <person name="Grigoriev I.V."/>
            <person name="Debuchy R."/>
            <person name="Gladieux P."/>
            <person name="Hiltunen Thoren M."/>
            <person name="Johannesson H."/>
        </authorList>
    </citation>
    <scope>NUCLEOTIDE SEQUENCE</scope>
    <source>
        <strain evidence="6">SMH4131-1</strain>
    </source>
</reference>
<keyword evidence="7" id="KW-1185">Reference proteome</keyword>
<dbReference type="AlphaFoldDB" id="A0AAE0J2H3"/>
<sequence length="216" mass="23502">MAKGDDKKNDRVQNRSLYSRVSFLHQAAAFLSSAQQPVTPVEISGEIVTGPPSTSATSVAASEVRSESEPGSRPATNLQTCSSSSLQGMGRRLATDLRSVSLKTRIRLGARVKQTICKFCDSILIEGQTCTSTVENTSKGGKKPWADVLVRQCYACGRERRYPVVGVRPRRKTERGDAAVDVTFASSDASTPRPQKQKQKQPQQQPSMQDTPMQDG</sequence>
<gene>
    <name evidence="6" type="ORF">B0T19DRAFT_436543</name>
</gene>
<comment type="caution">
    <text evidence="6">The sequence shown here is derived from an EMBL/GenBank/DDBJ whole genome shotgun (WGS) entry which is preliminary data.</text>
</comment>
<evidence type="ECO:0000256" key="5">
    <source>
        <dbReference type="SAM" id="MobiDB-lite"/>
    </source>
</evidence>
<evidence type="ECO:0000256" key="1">
    <source>
        <dbReference type="ARBA" id="ARBA00022694"/>
    </source>
</evidence>
<evidence type="ECO:0000313" key="6">
    <source>
        <dbReference type="EMBL" id="KAK3335713.1"/>
    </source>
</evidence>
<dbReference type="InterPro" id="IPR007175">
    <property type="entry name" value="Rpr2/Snm1/Rpp21"/>
</dbReference>
<organism evidence="6 7">
    <name type="scientific">Cercophora scortea</name>
    <dbReference type="NCBI Taxonomy" id="314031"/>
    <lineage>
        <taxon>Eukaryota</taxon>
        <taxon>Fungi</taxon>
        <taxon>Dikarya</taxon>
        <taxon>Ascomycota</taxon>
        <taxon>Pezizomycotina</taxon>
        <taxon>Sordariomycetes</taxon>
        <taxon>Sordariomycetidae</taxon>
        <taxon>Sordariales</taxon>
        <taxon>Lasiosphaeriaceae</taxon>
        <taxon>Cercophora</taxon>
    </lineage>
</organism>
<keyword evidence="1" id="KW-0819">tRNA processing</keyword>
<feature type="compositionally biased region" description="Low complexity" evidence="5">
    <location>
        <begin position="48"/>
        <end position="63"/>
    </location>
</feature>
<evidence type="ECO:0000256" key="4">
    <source>
        <dbReference type="ARBA" id="ARBA00038402"/>
    </source>
</evidence>
<dbReference type="Proteomes" id="UP001286456">
    <property type="component" value="Unassembled WGS sequence"/>
</dbReference>
<dbReference type="EMBL" id="JAUEPO010000001">
    <property type="protein sequence ID" value="KAK3335713.1"/>
    <property type="molecule type" value="Genomic_DNA"/>
</dbReference>
<accession>A0AAE0J2H3</accession>
<feature type="compositionally biased region" description="Polar residues" evidence="5">
    <location>
        <begin position="74"/>
        <end position="87"/>
    </location>
</feature>
<dbReference type="GO" id="GO:0046872">
    <property type="term" value="F:metal ion binding"/>
    <property type="evidence" value="ECO:0007669"/>
    <property type="project" value="UniProtKB-KW"/>
</dbReference>
<proteinExistence type="inferred from homology"/>
<dbReference type="Gene3D" id="6.20.50.20">
    <property type="match status" value="1"/>
</dbReference>
<reference evidence="6" key="2">
    <citation type="submission" date="2023-06" db="EMBL/GenBank/DDBJ databases">
        <authorList>
            <consortium name="Lawrence Berkeley National Laboratory"/>
            <person name="Haridas S."/>
            <person name="Hensen N."/>
            <person name="Bonometti L."/>
            <person name="Westerberg I."/>
            <person name="Brannstrom I.O."/>
            <person name="Guillou S."/>
            <person name="Cros-Aarteil S."/>
            <person name="Calhoun S."/>
            <person name="Kuo A."/>
            <person name="Mondo S."/>
            <person name="Pangilinan J."/>
            <person name="Riley R."/>
            <person name="Labutti K."/>
            <person name="Andreopoulos B."/>
            <person name="Lipzen A."/>
            <person name="Chen C."/>
            <person name="Yanf M."/>
            <person name="Daum C."/>
            <person name="Ng V."/>
            <person name="Clum A."/>
            <person name="Steindorff A."/>
            <person name="Ohm R."/>
            <person name="Martin F."/>
            <person name="Silar P."/>
            <person name="Natvig D."/>
            <person name="Lalanne C."/>
            <person name="Gautier V."/>
            <person name="Ament-Velasquez S.L."/>
            <person name="Kruys A."/>
            <person name="Hutchinson M.I."/>
            <person name="Powell A.J."/>
            <person name="Barry K."/>
            <person name="Miller A.N."/>
            <person name="Grigoriev I.V."/>
            <person name="Debuchy R."/>
            <person name="Gladieux P."/>
            <person name="Thoren M.H."/>
            <person name="Johannesson H."/>
        </authorList>
    </citation>
    <scope>NUCLEOTIDE SEQUENCE</scope>
    <source>
        <strain evidence="6">SMH4131-1</strain>
    </source>
</reference>
<keyword evidence="2" id="KW-0479">Metal-binding</keyword>
<feature type="region of interest" description="Disordered" evidence="5">
    <location>
        <begin position="44"/>
        <end position="89"/>
    </location>
</feature>
<dbReference type="Pfam" id="PF04032">
    <property type="entry name" value="Rpr2"/>
    <property type="match status" value="1"/>
</dbReference>
<dbReference type="GO" id="GO:0005655">
    <property type="term" value="C:nucleolar ribonuclease P complex"/>
    <property type="evidence" value="ECO:0007669"/>
    <property type="project" value="TreeGrafter"/>
</dbReference>